<feature type="transmembrane region" description="Helical" evidence="1">
    <location>
        <begin position="237"/>
        <end position="253"/>
    </location>
</feature>
<evidence type="ECO:0008006" key="3">
    <source>
        <dbReference type="Google" id="ProtNLM"/>
    </source>
</evidence>
<feature type="transmembrane region" description="Helical" evidence="1">
    <location>
        <begin position="483"/>
        <end position="504"/>
    </location>
</feature>
<dbReference type="EMBL" id="UINC01011081">
    <property type="protein sequence ID" value="SVA49055.1"/>
    <property type="molecule type" value="Genomic_DNA"/>
</dbReference>
<feature type="transmembrane region" description="Helical" evidence="1">
    <location>
        <begin position="159"/>
        <end position="179"/>
    </location>
</feature>
<feature type="transmembrane region" description="Helical" evidence="1">
    <location>
        <begin position="265"/>
        <end position="285"/>
    </location>
</feature>
<evidence type="ECO:0000313" key="2">
    <source>
        <dbReference type="EMBL" id="SVA49055.1"/>
    </source>
</evidence>
<dbReference type="PANTHER" id="PTHR38434:SF1">
    <property type="entry name" value="BLL2549 PROTEIN"/>
    <property type="match status" value="1"/>
</dbReference>
<feature type="transmembrane region" description="Helical" evidence="1">
    <location>
        <begin position="134"/>
        <end position="152"/>
    </location>
</feature>
<feature type="transmembrane region" description="Helical" evidence="1">
    <location>
        <begin position="460"/>
        <end position="477"/>
    </location>
</feature>
<name>A0A381W979_9ZZZZ</name>
<feature type="transmembrane region" description="Helical" evidence="1">
    <location>
        <begin position="374"/>
        <end position="390"/>
    </location>
</feature>
<organism evidence="2">
    <name type="scientific">marine metagenome</name>
    <dbReference type="NCBI Taxonomy" id="408172"/>
    <lineage>
        <taxon>unclassified sequences</taxon>
        <taxon>metagenomes</taxon>
        <taxon>ecological metagenomes</taxon>
    </lineage>
</organism>
<keyword evidence="1" id="KW-0812">Transmembrane</keyword>
<dbReference type="Pfam" id="PF10101">
    <property type="entry name" value="DUF2339"/>
    <property type="match status" value="1"/>
</dbReference>
<feature type="non-terminal residue" evidence="2">
    <location>
        <position position="1"/>
    </location>
</feature>
<proteinExistence type="predicted"/>
<reference evidence="2" key="1">
    <citation type="submission" date="2018-05" db="EMBL/GenBank/DDBJ databases">
        <authorList>
            <person name="Lanie J.A."/>
            <person name="Ng W.-L."/>
            <person name="Kazmierczak K.M."/>
            <person name="Andrzejewski T.M."/>
            <person name="Davidsen T.M."/>
            <person name="Wayne K.J."/>
            <person name="Tettelin H."/>
            <person name="Glass J.I."/>
            <person name="Rusch D."/>
            <person name="Podicherti R."/>
            <person name="Tsui H.-C.T."/>
            <person name="Winkler M.E."/>
        </authorList>
    </citation>
    <scope>NUCLEOTIDE SEQUENCE</scope>
</reference>
<feature type="transmembrane region" description="Helical" evidence="1">
    <location>
        <begin position="402"/>
        <end position="420"/>
    </location>
</feature>
<feature type="transmembrane region" description="Helical" evidence="1">
    <location>
        <begin position="351"/>
        <end position="368"/>
    </location>
</feature>
<keyword evidence="1" id="KW-0472">Membrane</keyword>
<keyword evidence="1" id="KW-1133">Transmembrane helix</keyword>
<sequence length="570" mass="61582">VSDSERRFASLEARVRLLEKCLQADNSSDTDEFKLQNEGEYLGASPLGPDTLGAAADISPRLPLKTPEEARLTLATSVLGLAGCTALVLAAVYLVRLAIDSGWMTPERQVAMAALGGIALIGAGLGFYHLNRRYAALPPGAGIAILFLTVYGAHIYHGLISASSATAGVVVICFVSLWLGHVFSSGMHVLFAVVGAYSTPFLLGFGNRPDLVELLIYFSAWSVLFCVHAVWTGSRSAYLVAMYLAVVGFDLIWRTADQSSWQTAVIYQALQFLIFSATAVIYSVWQRSPMNQGEAYAHLPALLIFYTLEYSTLHEHLPGWAPWIAFASLAFLLSVYSLATLMLRESTAGSRSIVAAYGVLVVFHAGYFELLPDRFAPWVGVVMLPLFMFARRWLGSDAGGRLAQFGMGAVFVVNGLRVLSGIEMAEVPAGEVLRWVYPIVLYIGYWLTRAEAGNVGLRMPLLYAGHLAAMIAVHSSVETSQVFTSVMTSVSWGVIAVAGLVVALQLRDRTLGQSSFLVFAMSGMKVLLYDLAGAAPLVRIGSLVALGMSLFVGGWLYQMLSGSEARERVN</sequence>
<feature type="transmembrane region" description="Helical" evidence="1">
    <location>
        <begin position="110"/>
        <end position="128"/>
    </location>
</feature>
<dbReference type="PANTHER" id="PTHR38434">
    <property type="entry name" value="BLL2549 PROTEIN"/>
    <property type="match status" value="1"/>
</dbReference>
<feature type="transmembrane region" description="Helical" evidence="1">
    <location>
        <begin position="212"/>
        <end position="231"/>
    </location>
</feature>
<feature type="transmembrane region" description="Helical" evidence="1">
    <location>
        <begin position="516"/>
        <end position="534"/>
    </location>
</feature>
<feature type="transmembrane region" description="Helical" evidence="1">
    <location>
        <begin position="72"/>
        <end position="98"/>
    </location>
</feature>
<feature type="transmembrane region" description="Helical" evidence="1">
    <location>
        <begin position="320"/>
        <end position="339"/>
    </location>
</feature>
<dbReference type="AlphaFoldDB" id="A0A381W979"/>
<feature type="transmembrane region" description="Helical" evidence="1">
    <location>
        <begin position="185"/>
        <end position="205"/>
    </location>
</feature>
<feature type="transmembrane region" description="Helical" evidence="1">
    <location>
        <begin position="432"/>
        <end position="448"/>
    </location>
</feature>
<accession>A0A381W979</accession>
<feature type="transmembrane region" description="Helical" evidence="1">
    <location>
        <begin position="540"/>
        <end position="560"/>
    </location>
</feature>
<evidence type="ECO:0000256" key="1">
    <source>
        <dbReference type="SAM" id="Phobius"/>
    </source>
</evidence>
<gene>
    <name evidence="2" type="ORF">METZ01_LOCUS101909</name>
</gene>
<dbReference type="InterPro" id="IPR019286">
    <property type="entry name" value="DUF2339_TM"/>
</dbReference>
<protein>
    <recommendedName>
        <fullName evidence="3">DUF2339 domain-containing protein</fullName>
    </recommendedName>
</protein>